<evidence type="ECO:0000313" key="3">
    <source>
        <dbReference type="Proteomes" id="UP000007799"/>
    </source>
</evidence>
<dbReference type="Proteomes" id="UP000007799">
    <property type="component" value="Unassembled WGS sequence"/>
</dbReference>
<dbReference type="STRING" id="946362.F2UC93"/>
<dbReference type="GeneID" id="16073674"/>
<dbReference type="KEGG" id="sre:PTSG_06212"/>
<name>F2UC93_SALR5</name>
<evidence type="ECO:0000256" key="1">
    <source>
        <dbReference type="SAM" id="MobiDB-lite"/>
    </source>
</evidence>
<dbReference type="OrthoDB" id="424012at2759"/>
<dbReference type="AlphaFoldDB" id="F2UC93"/>
<dbReference type="RefSeq" id="XP_004993100.1">
    <property type="nucleotide sequence ID" value="XM_004993043.1"/>
</dbReference>
<evidence type="ECO:0008006" key="4">
    <source>
        <dbReference type="Google" id="ProtNLM"/>
    </source>
</evidence>
<protein>
    <recommendedName>
        <fullName evidence="4">Gamma-glutamylcyclotransferase</fullName>
    </recommendedName>
</protein>
<dbReference type="eggNOG" id="KOG1343">
    <property type="taxonomic scope" value="Eukaryota"/>
</dbReference>
<dbReference type="Gene3D" id="3.10.490.10">
    <property type="entry name" value="Gamma-glutamyl cyclotransferase-like"/>
    <property type="match status" value="1"/>
</dbReference>
<evidence type="ECO:0000313" key="2">
    <source>
        <dbReference type="EMBL" id="EGD74200.1"/>
    </source>
</evidence>
<gene>
    <name evidence="2" type="ORF">PTSG_06212</name>
</gene>
<feature type="region of interest" description="Disordered" evidence="1">
    <location>
        <begin position="225"/>
        <end position="252"/>
    </location>
</feature>
<keyword evidence="3" id="KW-1185">Reference proteome</keyword>
<feature type="compositionally biased region" description="Basic and acidic residues" evidence="1">
    <location>
        <begin position="226"/>
        <end position="252"/>
    </location>
</feature>
<dbReference type="EMBL" id="GL832968">
    <property type="protein sequence ID" value="EGD74200.1"/>
    <property type="molecule type" value="Genomic_DNA"/>
</dbReference>
<accession>F2UC93</accession>
<organism evidence="3">
    <name type="scientific">Salpingoeca rosetta (strain ATCC 50818 / BSB-021)</name>
    <dbReference type="NCBI Taxonomy" id="946362"/>
    <lineage>
        <taxon>Eukaryota</taxon>
        <taxon>Choanoflagellata</taxon>
        <taxon>Craspedida</taxon>
        <taxon>Salpingoecidae</taxon>
        <taxon>Salpingoeca</taxon>
    </lineage>
</organism>
<sequence>MAGRMSSRVWYASYGSNMCRDRLLCYIQGGKLPTMSPEAPPYPGCRDTTHPASTAMYSIPYRLYFARNSKTWHRGGICFVDHREELEEGHAHHTLSRVYDITLDQFNDIVMQENAFRRDMELTHEHYEAFCSRGFGHSHTFPVPSWYNTVVCVGQLEGRPVLTFTCSEDQHDQPRIPAAASYLGILLQGLQEADLHLDDAVAYLAARFPHANAHTIIRSAASALEEGGKNADKGDKDSSQCGTHAEEDKQEK</sequence>
<dbReference type="InParanoid" id="F2UC93"/>
<reference evidence="2" key="1">
    <citation type="submission" date="2009-08" db="EMBL/GenBank/DDBJ databases">
        <title>Annotation of Salpingoeca rosetta.</title>
        <authorList>
            <consortium name="The Broad Institute Genome Sequencing Platform"/>
            <person name="Russ C."/>
            <person name="Cuomo C."/>
            <person name="Burger G."/>
            <person name="Gray M.W."/>
            <person name="Holland P.W.H."/>
            <person name="King N."/>
            <person name="Lang F.B.F."/>
            <person name="Roger A.J."/>
            <person name="Ruiz-Trillo I."/>
            <person name="Young S.K."/>
            <person name="Zeng Q."/>
            <person name="Gargeya S."/>
            <person name="Alvarado L."/>
            <person name="Berlin A."/>
            <person name="Chapman S.B."/>
            <person name="Chen Z."/>
            <person name="Freedman E."/>
            <person name="Gellesch M."/>
            <person name="Goldberg J."/>
            <person name="Griggs A."/>
            <person name="Gujja S."/>
            <person name="Heilman E."/>
            <person name="Heiman D."/>
            <person name="Howarth C."/>
            <person name="Mehta T."/>
            <person name="Neiman D."/>
            <person name="Pearson M."/>
            <person name="Roberts A."/>
            <person name="Saif S."/>
            <person name="Shea T."/>
            <person name="Shenoy N."/>
            <person name="Sisk P."/>
            <person name="Stolte C."/>
            <person name="Sykes S."/>
            <person name="White J."/>
            <person name="Yandava C."/>
            <person name="Haas B."/>
            <person name="Nusbaum C."/>
            <person name="Birren B."/>
        </authorList>
    </citation>
    <scope>NUCLEOTIDE SEQUENCE [LARGE SCALE GENOMIC DNA]</scope>
    <source>
        <strain evidence="2">ATCC 50818</strain>
    </source>
</reference>
<proteinExistence type="predicted"/>